<evidence type="ECO:0000313" key="3">
    <source>
        <dbReference type="Proteomes" id="UP000694523"/>
    </source>
</evidence>
<organism evidence="2 3">
    <name type="scientific">Neogobius melanostomus</name>
    <name type="common">round goby</name>
    <dbReference type="NCBI Taxonomy" id="47308"/>
    <lineage>
        <taxon>Eukaryota</taxon>
        <taxon>Metazoa</taxon>
        <taxon>Chordata</taxon>
        <taxon>Craniata</taxon>
        <taxon>Vertebrata</taxon>
        <taxon>Euteleostomi</taxon>
        <taxon>Actinopterygii</taxon>
        <taxon>Neopterygii</taxon>
        <taxon>Teleostei</taxon>
        <taxon>Neoteleostei</taxon>
        <taxon>Acanthomorphata</taxon>
        <taxon>Gobiaria</taxon>
        <taxon>Gobiiformes</taxon>
        <taxon>Gobioidei</taxon>
        <taxon>Gobiidae</taxon>
        <taxon>Benthophilinae</taxon>
        <taxon>Neogobiini</taxon>
        <taxon>Neogobius</taxon>
    </lineage>
</organism>
<reference evidence="2" key="1">
    <citation type="submission" date="2025-08" db="UniProtKB">
        <authorList>
            <consortium name="Ensembl"/>
        </authorList>
    </citation>
    <scope>IDENTIFICATION</scope>
</reference>
<dbReference type="AlphaFoldDB" id="A0A8C6SS73"/>
<reference evidence="2" key="2">
    <citation type="submission" date="2025-09" db="UniProtKB">
        <authorList>
            <consortium name="Ensembl"/>
        </authorList>
    </citation>
    <scope>IDENTIFICATION</scope>
</reference>
<dbReference type="Ensembl" id="ENSNMLT00000012329.1">
    <property type="protein sequence ID" value="ENSNMLP00000010895.1"/>
    <property type="gene ID" value="ENSNMLG00000007504.1"/>
</dbReference>
<evidence type="ECO:0000313" key="2">
    <source>
        <dbReference type="Ensembl" id="ENSNMLP00000010895.1"/>
    </source>
</evidence>
<proteinExistence type="predicted"/>
<dbReference type="PRINTS" id="PR01314">
    <property type="entry name" value="P2X7RECEPTOR"/>
</dbReference>
<dbReference type="GO" id="GO:0001614">
    <property type="term" value="F:purinergic nucleotide receptor activity"/>
    <property type="evidence" value="ECO:0007669"/>
    <property type="project" value="InterPro"/>
</dbReference>
<dbReference type="PANTHER" id="PTHR36981:SF3">
    <property type="entry name" value="UBIQUITIN-LIKE PROTEASE FAMILY PROFILE DOMAIN-CONTAINING PROTEIN"/>
    <property type="match status" value="1"/>
</dbReference>
<dbReference type="Proteomes" id="UP000694523">
    <property type="component" value="Unplaced"/>
</dbReference>
<dbReference type="GO" id="GO:0005216">
    <property type="term" value="F:monoatomic ion channel activity"/>
    <property type="evidence" value="ECO:0007669"/>
    <property type="project" value="InterPro"/>
</dbReference>
<dbReference type="PANTHER" id="PTHR36981">
    <property type="entry name" value="ZGC:195170"/>
    <property type="match status" value="1"/>
</dbReference>
<feature type="domain" description="P2X purinoreceptor 7 intracellular" evidence="1">
    <location>
        <begin position="43"/>
        <end position="177"/>
    </location>
</feature>
<name>A0A8C6SS73_9GOBI</name>
<evidence type="ECO:0000259" key="1">
    <source>
        <dbReference type="Pfam" id="PF20478"/>
    </source>
</evidence>
<dbReference type="GO" id="GO:0005524">
    <property type="term" value="F:ATP binding"/>
    <property type="evidence" value="ECO:0007669"/>
    <property type="project" value="InterPro"/>
</dbReference>
<accession>A0A8C6SS73</accession>
<dbReference type="Pfam" id="PF20478">
    <property type="entry name" value="P2RX7_C"/>
    <property type="match status" value="1"/>
</dbReference>
<dbReference type="GO" id="GO:0016020">
    <property type="term" value="C:membrane"/>
    <property type="evidence" value="ECO:0007669"/>
    <property type="project" value="InterPro"/>
</dbReference>
<dbReference type="InterPro" id="IPR046815">
    <property type="entry name" value="P2RX7_C"/>
</dbReference>
<dbReference type="InterPro" id="IPR003050">
    <property type="entry name" value="P2X7_purinoceptor"/>
</dbReference>
<protein>
    <recommendedName>
        <fullName evidence="1">P2X purinoreceptor 7 intracellular domain-containing protein</fullName>
    </recommendedName>
</protein>
<keyword evidence="3" id="KW-1185">Reference proteome</keyword>
<sequence>MQRVVQLQNRRREVEEARIQSLNLEQCQDLLMRCLQREPGFLFDILAEENQADVPRAPHLPHWCVCGRCREMPTDIENKCCRQEPQHCISQLPHMDAYIIEEGGLRLARRLWNDIRAREDPPDPGEDNKQYRFAAYRQYCAWQYGALGQLNRRVIPSCVVWRIRDKFPDPHHQYVGFIPRRL</sequence>